<dbReference type="SUPFAM" id="SSF52200">
    <property type="entry name" value="Toll/Interleukin receptor TIR domain"/>
    <property type="match status" value="1"/>
</dbReference>
<organism evidence="2 3">
    <name type="scientific">Rhamnella rubrinervis</name>
    <dbReference type="NCBI Taxonomy" id="2594499"/>
    <lineage>
        <taxon>Eukaryota</taxon>
        <taxon>Viridiplantae</taxon>
        <taxon>Streptophyta</taxon>
        <taxon>Embryophyta</taxon>
        <taxon>Tracheophyta</taxon>
        <taxon>Spermatophyta</taxon>
        <taxon>Magnoliopsida</taxon>
        <taxon>eudicotyledons</taxon>
        <taxon>Gunneridae</taxon>
        <taxon>Pentapetalae</taxon>
        <taxon>rosids</taxon>
        <taxon>fabids</taxon>
        <taxon>Rosales</taxon>
        <taxon>Rhamnaceae</taxon>
        <taxon>rhamnoid group</taxon>
        <taxon>Rhamneae</taxon>
        <taxon>Rhamnella</taxon>
    </lineage>
</organism>
<dbReference type="EMBL" id="VOIH02000004">
    <property type="protein sequence ID" value="KAF3447806.1"/>
    <property type="molecule type" value="Genomic_DNA"/>
</dbReference>
<name>A0A8K0H8Q4_9ROSA</name>
<dbReference type="Gene3D" id="3.40.50.300">
    <property type="entry name" value="P-loop containing nucleotide triphosphate hydrolases"/>
    <property type="match status" value="1"/>
</dbReference>
<dbReference type="SUPFAM" id="SSF52058">
    <property type="entry name" value="L domain-like"/>
    <property type="match status" value="1"/>
</dbReference>
<gene>
    <name evidence="2" type="ORF">FNV43_RR08511</name>
</gene>
<comment type="caution">
    <text evidence="2">The sequence shown here is derived from an EMBL/GenBank/DDBJ whole genome shotgun (WGS) entry which is preliminary data.</text>
</comment>
<dbReference type="PANTHER" id="PTHR11017:SF527">
    <property type="entry name" value="TMV RESISTANCE PROTEIN N-LIKE"/>
    <property type="match status" value="1"/>
</dbReference>
<dbReference type="Pfam" id="PF01582">
    <property type="entry name" value="TIR"/>
    <property type="match status" value="1"/>
</dbReference>
<dbReference type="GO" id="GO:0007165">
    <property type="term" value="P:signal transduction"/>
    <property type="evidence" value="ECO:0007669"/>
    <property type="project" value="InterPro"/>
</dbReference>
<dbReference type="PANTHER" id="PTHR11017">
    <property type="entry name" value="LEUCINE-RICH REPEAT-CONTAINING PROTEIN"/>
    <property type="match status" value="1"/>
</dbReference>
<protein>
    <recommendedName>
        <fullName evidence="1">TIR domain-containing protein</fullName>
    </recommendedName>
</protein>
<dbReference type="GO" id="GO:0006952">
    <property type="term" value="P:defense response"/>
    <property type="evidence" value="ECO:0007669"/>
    <property type="project" value="InterPro"/>
</dbReference>
<dbReference type="InterPro" id="IPR042197">
    <property type="entry name" value="Apaf_helical"/>
</dbReference>
<dbReference type="InterPro" id="IPR044974">
    <property type="entry name" value="Disease_R_plants"/>
</dbReference>
<dbReference type="PROSITE" id="PS50104">
    <property type="entry name" value="TIR"/>
    <property type="match status" value="1"/>
</dbReference>
<evidence type="ECO:0000313" key="2">
    <source>
        <dbReference type="EMBL" id="KAF3447806.1"/>
    </source>
</evidence>
<dbReference type="SMART" id="SM00255">
    <property type="entry name" value="TIR"/>
    <property type="match status" value="1"/>
</dbReference>
<evidence type="ECO:0000259" key="1">
    <source>
        <dbReference type="PROSITE" id="PS50104"/>
    </source>
</evidence>
<dbReference type="InterPro" id="IPR000157">
    <property type="entry name" value="TIR_dom"/>
</dbReference>
<evidence type="ECO:0000313" key="3">
    <source>
        <dbReference type="Proteomes" id="UP000796880"/>
    </source>
</evidence>
<accession>A0A8K0H8Q4</accession>
<dbReference type="InterPro" id="IPR027417">
    <property type="entry name" value="P-loop_NTPase"/>
</dbReference>
<keyword evidence="3" id="KW-1185">Reference proteome</keyword>
<dbReference type="PRINTS" id="PR00364">
    <property type="entry name" value="DISEASERSIST"/>
</dbReference>
<dbReference type="Gene3D" id="3.40.50.10140">
    <property type="entry name" value="Toll/interleukin-1 receptor homology (TIR) domain"/>
    <property type="match status" value="1"/>
</dbReference>
<dbReference type="OrthoDB" id="20872at2759"/>
<feature type="domain" description="TIR" evidence="1">
    <location>
        <begin position="315"/>
        <end position="461"/>
    </location>
</feature>
<dbReference type="Pfam" id="PF00560">
    <property type="entry name" value="LRR_1"/>
    <property type="match status" value="2"/>
</dbReference>
<dbReference type="InterPro" id="IPR001611">
    <property type="entry name" value="Leu-rich_rpt"/>
</dbReference>
<reference evidence="2" key="1">
    <citation type="submission" date="2020-03" db="EMBL/GenBank/DDBJ databases">
        <title>A high-quality chromosome-level genome assembly of a woody plant with both climbing and erect habits, Rhamnella rubrinervis.</title>
        <authorList>
            <person name="Lu Z."/>
            <person name="Yang Y."/>
            <person name="Zhu X."/>
            <person name="Sun Y."/>
        </authorList>
    </citation>
    <scope>NUCLEOTIDE SEQUENCE</scope>
    <source>
        <strain evidence="2">BYM</strain>
        <tissue evidence="2">Leaf</tissue>
    </source>
</reference>
<dbReference type="Pfam" id="PF00931">
    <property type="entry name" value="NB-ARC"/>
    <property type="match status" value="1"/>
</dbReference>
<dbReference type="Gene3D" id="3.80.10.10">
    <property type="entry name" value="Ribonuclease Inhibitor"/>
    <property type="match status" value="1"/>
</dbReference>
<dbReference type="AlphaFoldDB" id="A0A8K0H8Q4"/>
<dbReference type="SUPFAM" id="SSF52540">
    <property type="entry name" value="P-loop containing nucleoside triphosphate hydrolases"/>
    <property type="match status" value="1"/>
</dbReference>
<dbReference type="InterPro" id="IPR032675">
    <property type="entry name" value="LRR_dom_sf"/>
</dbReference>
<proteinExistence type="predicted"/>
<dbReference type="Proteomes" id="UP000796880">
    <property type="component" value="Unassembled WGS sequence"/>
</dbReference>
<dbReference type="Gene3D" id="1.10.8.430">
    <property type="entry name" value="Helical domain of apoptotic protease-activating factors"/>
    <property type="match status" value="1"/>
</dbReference>
<sequence length="475" mass="53634">MGGIGKSTLATAYFHEVRADFDCRSFLSNVKETCERKENGLVGLQKQLLSDILREKGGSFSEIGHVDGGKNMIRSRLCNIKVLVVLDDVSKLEQLDAIAGSHEKKNGLDHDELDKWFGPGSRIIVTTRYKDLLSEKYEKYEVERLNFSEALELFSLKSFGSNEPPDEYKELSEQAVHCAEYLPLALNVFASLLRSKKNVNEWKGALTRLENYPAKEIVDKLKISYDDLDATGCIELLEIDPSITLLGKLTTLNLKNCTSLEKLPPSIKGLNSLKSLNLNGCRKLFQIPEDIGDLQNLKELDVRESGMDPALSKTKHYDVFLSFRDLRHAFTGLLRSALHRKGIFYSFNEEVDIATGQLISQAIMDAIQSSQISVVVLSENYAFSRWCLRELCKIVECMDTSGLVVVPIFYHVNPSDGLKFKFLQLWSGRKGLEPRAGHMQVNKDIESNFILDFVEGLCRKLVLPSHNWHLTRLPP</sequence>
<dbReference type="InterPro" id="IPR002182">
    <property type="entry name" value="NB-ARC"/>
</dbReference>
<dbReference type="InterPro" id="IPR035897">
    <property type="entry name" value="Toll_tir_struct_dom_sf"/>
</dbReference>
<dbReference type="GO" id="GO:0043531">
    <property type="term" value="F:ADP binding"/>
    <property type="evidence" value="ECO:0007669"/>
    <property type="project" value="InterPro"/>
</dbReference>